<comment type="similarity">
    <text evidence="4">Belongs to the IWR1/SLC7A6OS family.</text>
</comment>
<evidence type="ECO:0000256" key="9">
    <source>
        <dbReference type="ARBA" id="ARBA00023242"/>
    </source>
</evidence>
<feature type="region of interest" description="Disordered" evidence="10">
    <location>
        <begin position="307"/>
        <end position="346"/>
    </location>
</feature>
<dbReference type="InterPro" id="IPR013883">
    <property type="entry name" value="TF_Iwr1_dom"/>
</dbReference>
<reference evidence="13" key="2">
    <citation type="submission" date="2020-05" db="UniProtKB">
        <authorList>
            <consortium name="EnsemblMetazoa"/>
        </authorList>
    </citation>
    <scope>IDENTIFICATION</scope>
    <source>
        <strain evidence="13">WRAIR2</strain>
    </source>
</reference>
<evidence type="ECO:0000256" key="5">
    <source>
        <dbReference type="ARBA" id="ARBA00017036"/>
    </source>
</evidence>
<evidence type="ECO:0000256" key="10">
    <source>
        <dbReference type="SAM" id="MobiDB-lite"/>
    </source>
</evidence>
<evidence type="ECO:0000313" key="14">
    <source>
        <dbReference type="Proteomes" id="UP000075884"/>
    </source>
</evidence>
<sequence>CFFSSFLLFFVCCTPSKKLSIYLTIHRRSSRKTHPHPYQTLPNLQKWQEKQQQQQNPFQPCSFSTEKKAHFGQTHRMATVIRLKRRVDEDPLNAFVLNCKRQRVDGSTVEDDSNANAAAAATAGTSTILKFAGTFTQAEGIASHIQNIHKDQAKDALSRVHRPNITSRNRQATKQTAQNSRFKIVNCTRSISNVENEQSEAGGSPIATTIVDVERDVARLEDATGAGVTPDIVRSAVTDGTTDLHDGQQQQPAQQQQPYFYENGVHYVYDLYVADTSQNVTHIPYFTDNLDDLSVMVCDDPLYSSHRGLDSDDSSDADSEDSNAENNWRNDYPDEDENQYADSVGEEDMVRAVEDLDLDGERELSSDEDYVRYASGEDDGFAYPRDDGVLYTEEEDDSDSETEGVNREDVRRYGTAYARYKARILREEKRGHAESSSSSSEENFDLYD</sequence>
<evidence type="ECO:0000256" key="3">
    <source>
        <dbReference type="ARBA" id="ARBA00004496"/>
    </source>
</evidence>
<dbReference type="PANTHER" id="PTHR31196:SF2">
    <property type="entry name" value="RNA POLYMERASE II NUCLEAR LOCALIZATION PROTEIN SLC7A6OS-RELATED"/>
    <property type="match status" value="1"/>
</dbReference>
<keyword evidence="14" id="KW-1185">Reference proteome</keyword>
<dbReference type="InterPro" id="IPR040218">
    <property type="entry name" value="SLC7A6OS"/>
</dbReference>
<comment type="subcellular location">
    <subcellularLocation>
        <location evidence="3">Cytoplasm</location>
    </subcellularLocation>
    <subcellularLocation>
        <location evidence="2">Nucleus</location>
    </subcellularLocation>
</comment>
<dbReference type="GO" id="GO:0005634">
    <property type="term" value="C:nucleus"/>
    <property type="evidence" value="ECO:0007669"/>
    <property type="project" value="UniProtKB-SubCell"/>
</dbReference>
<name>A0A182NUI1_9DIPT</name>
<evidence type="ECO:0000256" key="4">
    <source>
        <dbReference type="ARBA" id="ARBA00010218"/>
    </source>
</evidence>
<evidence type="ECO:0000256" key="2">
    <source>
        <dbReference type="ARBA" id="ARBA00004123"/>
    </source>
</evidence>
<feature type="compositionally biased region" description="Acidic residues" evidence="10">
    <location>
        <begin position="311"/>
        <end position="323"/>
    </location>
</feature>
<dbReference type="GO" id="GO:0005737">
    <property type="term" value="C:cytoplasm"/>
    <property type="evidence" value="ECO:0007669"/>
    <property type="project" value="UniProtKB-SubCell"/>
</dbReference>
<feature type="region of interest" description="Disordered" evidence="10">
    <location>
        <begin position="427"/>
        <end position="448"/>
    </location>
</feature>
<keyword evidence="6" id="KW-0813">Transport</keyword>
<comment type="function">
    <text evidence="1">Directs RNA polymerase II nuclear import.</text>
</comment>
<keyword evidence="7" id="KW-0963">Cytoplasm</keyword>
<keyword evidence="8" id="KW-0653">Protein transport</keyword>
<accession>A0A182NUI1</accession>
<proteinExistence type="inferred from homology"/>
<evidence type="ECO:0000259" key="12">
    <source>
        <dbReference type="Pfam" id="PF08574"/>
    </source>
</evidence>
<dbReference type="STRING" id="7168.A0A182NUI1"/>
<feature type="signal peptide" evidence="11">
    <location>
        <begin position="1"/>
        <end position="18"/>
    </location>
</feature>
<feature type="compositionally biased region" description="Acidic residues" evidence="10">
    <location>
        <begin position="333"/>
        <end position="346"/>
    </location>
</feature>
<dbReference type="GO" id="GO:0015031">
    <property type="term" value="P:protein transport"/>
    <property type="evidence" value="ECO:0007669"/>
    <property type="project" value="UniProtKB-KW"/>
</dbReference>
<dbReference type="PANTHER" id="PTHR31196">
    <property type="entry name" value="RNA POLYMERASE II NUCLEAR LOCALIZATION PROTEIN SLC7A6OS-RELATED"/>
    <property type="match status" value="1"/>
</dbReference>
<evidence type="ECO:0000256" key="6">
    <source>
        <dbReference type="ARBA" id="ARBA00022448"/>
    </source>
</evidence>
<dbReference type="Pfam" id="PF08574">
    <property type="entry name" value="Iwr1"/>
    <property type="match status" value="1"/>
</dbReference>
<feature type="compositionally biased region" description="Acidic residues" evidence="10">
    <location>
        <begin position="392"/>
        <end position="402"/>
    </location>
</feature>
<organism evidence="13 14">
    <name type="scientific">Anopheles dirus</name>
    <dbReference type="NCBI Taxonomy" id="7168"/>
    <lineage>
        <taxon>Eukaryota</taxon>
        <taxon>Metazoa</taxon>
        <taxon>Ecdysozoa</taxon>
        <taxon>Arthropoda</taxon>
        <taxon>Hexapoda</taxon>
        <taxon>Insecta</taxon>
        <taxon>Pterygota</taxon>
        <taxon>Neoptera</taxon>
        <taxon>Endopterygota</taxon>
        <taxon>Diptera</taxon>
        <taxon>Nematocera</taxon>
        <taxon>Culicoidea</taxon>
        <taxon>Culicidae</taxon>
        <taxon>Anophelinae</taxon>
        <taxon>Anopheles</taxon>
    </lineage>
</organism>
<evidence type="ECO:0000313" key="13">
    <source>
        <dbReference type="EnsemblMetazoa" id="ADIR011323-PA"/>
    </source>
</evidence>
<evidence type="ECO:0000256" key="11">
    <source>
        <dbReference type="SAM" id="SignalP"/>
    </source>
</evidence>
<dbReference type="Proteomes" id="UP000075884">
    <property type="component" value="Unassembled WGS sequence"/>
</dbReference>
<dbReference type="GO" id="GO:0032502">
    <property type="term" value="P:developmental process"/>
    <property type="evidence" value="ECO:0007669"/>
    <property type="project" value="TreeGrafter"/>
</dbReference>
<keyword evidence="11" id="KW-0732">Signal</keyword>
<reference evidence="14" key="1">
    <citation type="submission" date="2013-03" db="EMBL/GenBank/DDBJ databases">
        <title>The Genome Sequence of Anopheles dirus WRAIR2.</title>
        <authorList>
            <consortium name="The Broad Institute Genomics Platform"/>
            <person name="Neafsey D.E."/>
            <person name="Walton C."/>
            <person name="Walker B."/>
            <person name="Young S.K."/>
            <person name="Zeng Q."/>
            <person name="Gargeya S."/>
            <person name="Fitzgerald M."/>
            <person name="Haas B."/>
            <person name="Abouelleil A."/>
            <person name="Allen A.W."/>
            <person name="Alvarado L."/>
            <person name="Arachchi H.M."/>
            <person name="Berlin A.M."/>
            <person name="Chapman S.B."/>
            <person name="Gainer-Dewar J."/>
            <person name="Goldberg J."/>
            <person name="Griggs A."/>
            <person name="Gujja S."/>
            <person name="Hansen M."/>
            <person name="Howarth C."/>
            <person name="Imamovic A."/>
            <person name="Ireland A."/>
            <person name="Larimer J."/>
            <person name="McCowan C."/>
            <person name="Murphy C."/>
            <person name="Pearson M."/>
            <person name="Poon T.W."/>
            <person name="Priest M."/>
            <person name="Roberts A."/>
            <person name="Saif S."/>
            <person name="Shea T."/>
            <person name="Sisk P."/>
            <person name="Sykes S."/>
            <person name="Wortman J."/>
            <person name="Nusbaum C."/>
            <person name="Birren B."/>
        </authorList>
    </citation>
    <scope>NUCLEOTIDE SEQUENCE [LARGE SCALE GENOMIC DNA]</scope>
    <source>
        <strain evidence="14">WRAIR2</strain>
    </source>
</reference>
<feature type="domain" description="Transcription factor Iwr1" evidence="12">
    <location>
        <begin position="266"/>
        <end position="336"/>
    </location>
</feature>
<evidence type="ECO:0000256" key="8">
    <source>
        <dbReference type="ARBA" id="ARBA00022927"/>
    </source>
</evidence>
<dbReference type="VEuPathDB" id="VectorBase:ADIR011323"/>
<keyword evidence="9" id="KW-0539">Nucleus</keyword>
<feature type="region of interest" description="Disordered" evidence="10">
    <location>
        <begin position="391"/>
        <end position="412"/>
    </location>
</feature>
<dbReference type="AlphaFoldDB" id="A0A182NUI1"/>
<dbReference type="EnsemblMetazoa" id="ADIR011323-RA">
    <property type="protein sequence ID" value="ADIR011323-PA"/>
    <property type="gene ID" value="ADIR011323"/>
</dbReference>
<evidence type="ECO:0000256" key="7">
    <source>
        <dbReference type="ARBA" id="ARBA00022490"/>
    </source>
</evidence>
<feature type="chain" id="PRO_5008130512" description="Probable RNA polymerase II nuclear localization protein SLC7A6OS" evidence="11">
    <location>
        <begin position="19"/>
        <end position="448"/>
    </location>
</feature>
<evidence type="ECO:0000256" key="1">
    <source>
        <dbReference type="ARBA" id="ARBA00003202"/>
    </source>
</evidence>
<protein>
    <recommendedName>
        <fullName evidence="5">Probable RNA polymerase II nuclear localization protein SLC7A6OS</fullName>
    </recommendedName>
</protein>